<evidence type="ECO:0008006" key="4">
    <source>
        <dbReference type="Google" id="ProtNLM"/>
    </source>
</evidence>
<reference evidence="2" key="2">
    <citation type="submission" date="2025-08" db="UniProtKB">
        <authorList>
            <consortium name="Ensembl"/>
        </authorList>
    </citation>
    <scope>IDENTIFICATION</scope>
</reference>
<name>A0A8C5HNL0_GOUWI</name>
<evidence type="ECO:0000313" key="3">
    <source>
        <dbReference type="Proteomes" id="UP000694680"/>
    </source>
</evidence>
<keyword evidence="1" id="KW-1015">Disulfide bond</keyword>
<dbReference type="SUPFAM" id="SSF57535">
    <property type="entry name" value="Complement control module/SCR domain"/>
    <property type="match status" value="1"/>
</dbReference>
<reference evidence="2" key="1">
    <citation type="submission" date="2020-06" db="EMBL/GenBank/DDBJ databases">
        <authorList>
            <consortium name="Wellcome Sanger Institute Data Sharing"/>
        </authorList>
    </citation>
    <scope>NUCLEOTIDE SEQUENCE [LARGE SCALE GENOMIC DNA]</scope>
</reference>
<evidence type="ECO:0000256" key="1">
    <source>
        <dbReference type="ARBA" id="ARBA00023157"/>
    </source>
</evidence>
<accession>A0A8C5HNL0</accession>
<dbReference type="Proteomes" id="UP000694680">
    <property type="component" value="Chromosome 6"/>
</dbReference>
<dbReference type="InterPro" id="IPR035976">
    <property type="entry name" value="Sushi/SCR/CCP_sf"/>
</dbReference>
<dbReference type="AlphaFoldDB" id="A0A8C5HNL0"/>
<sequence length="78" mass="8994">MLISLLDNIGCPCPDIPSRDLTTPPSRECRQINSTFRYSCVDGYVRKAGTSNRVKCEKHSFDTDTWIRLMLLHCLFKE</sequence>
<organism evidence="2 3">
    <name type="scientific">Gouania willdenowi</name>
    <name type="common">Blunt-snouted clingfish</name>
    <name type="synonym">Lepadogaster willdenowi</name>
    <dbReference type="NCBI Taxonomy" id="441366"/>
    <lineage>
        <taxon>Eukaryota</taxon>
        <taxon>Metazoa</taxon>
        <taxon>Chordata</taxon>
        <taxon>Craniata</taxon>
        <taxon>Vertebrata</taxon>
        <taxon>Euteleostomi</taxon>
        <taxon>Actinopterygii</taxon>
        <taxon>Neopterygii</taxon>
        <taxon>Teleostei</taxon>
        <taxon>Neoteleostei</taxon>
        <taxon>Acanthomorphata</taxon>
        <taxon>Ovalentaria</taxon>
        <taxon>Blenniimorphae</taxon>
        <taxon>Blenniiformes</taxon>
        <taxon>Gobiesocoidei</taxon>
        <taxon>Gobiesocidae</taxon>
        <taxon>Gobiesocinae</taxon>
        <taxon>Gouania</taxon>
    </lineage>
</organism>
<proteinExistence type="predicted"/>
<dbReference type="Gene3D" id="2.20.28.230">
    <property type="match status" value="1"/>
</dbReference>
<dbReference type="Ensembl" id="ENSGWIT00000052453.1">
    <property type="protein sequence ID" value="ENSGWIP00000048501.1"/>
    <property type="gene ID" value="ENSGWIG00000023771.1"/>
</dbReference>
<evidence type="ECO:0000313" key="2">
    <source>
        <dbReference type="Ensembl" id="ENSGWIP00000048501.1"/>
    </source>
</evidence>
<reference evidence="2" key="3">
    <citation type="submission" date="2025-09" db="UniProtKB">
        <authorList>
            <consortium name="Ensembl"/>
        </authorList>
    </citation>
    <scope>IDENTIFICATION</scope>
</reference>
<protein>
    <recommendedName>
        <fullName evidence="4">Sushi domain-containing protein</fullName>
    </recommendedName>
</protein>
<keyword evidence="3" id="KW-1185">Reference proteome</keyword>